<evidence type="ECO:0000313" key="1">
    <source>
        <dbReference type="EMBL" id="CAB4145307.1"/>
    </source>
</evidence>
<evidence type="ECO:0000313" key="3">
    <source>
        <dbReference type="EMBL" id="CAB4191321.1"/>
    </source>
</evidence>
<dbReference type="EMBL" id="LR798290">
    <property type="protein sequence ID" value="CAB5220501.1"/>
    <property type="molecule type" value="Genomic_DNA"/>
</dbReference>
<name>A0A6J5RCZ3_9CAUD</name>
<evidence type="ECO:0000313" key="2">
    <source>
        <dbReference type="EMBL" id="CAB4176798.1"/>
    </source>
</evidence>
<sequence>MAHLHFVHDIGSGDLIDIVSFCSDGCHQQWCRDNGVEYEGWFGAQETYNHRCASCQEIISFKVYGKALTHPLDIIQSDNRRNL</sequence>
<dbReference type="EMBL" id="LR797169">
    <property type="protein sequence ID" value="CAB4191321.1"/>
    <property type="molecule type" value="Genomic_DNA"/>
</dbReference>
<dbReference type="EMBL" id="LR797535">
    <property type="protein sequence ID" value="CAB4223132.1"/>
    <property type="molecule type" value="Genomic_DNA"/>
</dbReference>
<dbReference type="EMBL" id="LR796453">
    <property type="protein sequence ID" value="CAB4145307.1"/>
    <property type="molecule type" value="Genomic_DNA"/>
</dbReference>
<organism evidence="3">
    <name type="scientific">uncultured Caudovirales phage</name>
    <dbReference type="NCBI Taxonomy" id="2100421"/>
    <lineage>
        <taxon>Viruses</taxon>
        <taxon>Duplodnaviria</taxon>
        <taxon>Heunggongvirae</taxon>
        <taxon>Uroviricota</taxon>
        <taxon>Caudoviricetes</taxon>
        <taxon>Peduoviridae</taxon>
        <taxon>Maltschvirus</taxon>
        <taxon>Maltschvirus maltsch</taxon>
    </lineage>
</organism>
<reference evidence="3" key="1">
    <citation type="submission" date="2020-05" db="EMBL/GenBank/DDBJ databases">
        <authorList>
            <person name="Chiriac C."/>
            <person name="Salcher M."/>
            <person name="Ghai R."/>
            <person name="Kavagutti S V."/>
        </authorList>
    </citation>
    <scope>NUCLEOTIDE SEQUENCE</scope>
</reference>
<evidence type="ECO:0000313" key="5">
    <source>
        <dbReference type="EMBL" id="CAB5220501.1"/>
    </source>
</evidence>
<protein>
    <submittedName>
        <fullName evidence="3">Uncharacterized protein</fullName>
    </submittedName>
</protein>
<evidence type="ECO:0000313" key="4">
    <source>
        <dbReference type="EMBL" id="CAB4223132.1"/>
    </source>
</evidence>
<accession>A0A6J5RCZ3</accession>
<proteinExistence type="predicted"/>
<gene>
    <name evidence="3" type="ORF">UFOVP1219_37</name>
    <name evidence="4" type="ORF">UFOVP1671_12</name>
    <name evidence="5" type="ORF">UFOVP358_21</name>
    <name evidence="1" type="ORF">UFOVP476_9</name>
    <name evidence="2" type="ORF">UFOVP986_66</name>
</gene>
<dbReference type="EMBL" id="LR796931">
    <property type="protein sequence ID" value="CAB4176798.1"/>
    <property type="molecule type" value="Genomic_DNA"/>
</dbReference>